<sequence>MSIYYEMAHQVGLVLAQQPPPGGPDFSNIAPDSKGVPKSGVMYTIAQVLLFFGLGICFVVLIGGIVVWVGGHMAGGMHLSQNAKTNMVRAALGGILLTSAGAVWTWIVAVN</sequence>
<name>A0ABP7HDA4_9PSEU</name>
<accession>A0ABP7HDA4</accession>
<dbReference type="EMBL" id="BAABCM010000001">
    <property type="protein sequence ID" value="GAA3791561.1"/>
    <property type="molecule type" value="Genomic_DNA"/>
</dbReference>
<keyword evidence="1" id="KW-0472">Membrane</keyword>
<dbReference type="Proteomes" id="UP001501624">
    <property type="component" value="Unassembled WGS sequence"/>
</dbReference>
<keyword evidence="1" id="KW-0812">Transmembrane</keyword>
<evidence type="ECO:0000256" key="1">
    <source>
        <dbReference type="SAM" id="Phobius"/>
    </source>
</evidence>
<organism evidence="2 3">
    <name type="scientific">Amycolatopsis tucumanensis</name>
    <dbReference type="NCBI Taxonomy" id="401106"/>
    <lineage>
        <taxon>Bacteria</taxon>
        <taxon>Bacillati</taxon>
        <taxon>Actinomycetota</taxon>
        <taxon>Actinomycetes</taxon>
        <taxon>Pseudonocardiales</taxon>
        <taxon>Pseudonocardiaceae</taxon>
        <taxon>Amycolatopsis</taxon>
    </lineage>
</organism>
<dbReference type="RefSeq" id="WP_237336659.1">
    <property type="nucleotide sequence ID" value="NZ_BAABCM010000001.1"/>
</dbReference>
<feature type="transmembrane region" description="Helical" evidence="1">
    <location>
        <begin position="90"/>
        <end position="109"/>
    </location>
</feature>
<evidence type="ECO:0000313" key="3">
    <source>
        <dbReference type="Proteomes" id="UP001501624"/>
    </source>
</evidence>
<evidence type="ECO:0008006" key="4">
    <source>
        <dbReference type="Google" id="ProtNLM"/>
    </source>
</evidence>
<protein>
    <recommendedName>
        <fullName evidence="4">Integral membrane protein</fullName>
    </recommendedName>
</protein>
<comment type="caution">
    <text evidence="2">The sequence shown here is derived from an EMBL/GenBank/DDBJ whole genome shotgun (WGS) entry which is preliminary data.</text>
</comment>
<gene>
    <name evidence="2" type="ORF">GCM10022380_05180</name>
</gene>
<proteinExistence type="predicted"/>
<keyword evidence="3" id="KW-1185">Reference proteome</keyword>
<reference evidence="3" key="1">
    <citation type="journal article" date="2019" name="Int. J. Syst. Evol. Microbiol.">
        <title>The Global Catalogue of Microorganisms (GCM) 10K type strain sequencing project: providing services to taxonomists for standard genome sequencing and annotation.</title>
        <authorList>
            <consortium name="The Broad Institute Genomics Platform"/>
            <consortium name="The Broad Institute Genome Sequencing Center for Infectious Disease"/>
            <person name="Wu L."/>
            <person name="Ma J."/>
        </authorList>
    </citation>
    <scope>NUCLEOTIDE SEQUENCE [LARGE SCALE GENOMIC DNA]</scope>
    <source>
        <strain evidence="3">JCM 17017</strain>
    </source>
</reference>
<feature type="transmembrane region" description="Helical" evidence="1">
    <location>
        <begin position="41"/>
        <end position="69"/>
    </location>
</feature>
<keyword evidence="1" id="KW-1133">Transmembrane helix</keyword>
<evidence type="ECO:0000313" key="2">
    <source>
        <dbReference type="EMBL" id="GAA3791561.1"/>
    </source>
</evidence>